<dbReference type="Proteomes" id="UP000042958">
    <property type="component" value="Unassembled WGS sequence"/>
</dbReference>
<evidence type="ECO:0000256" key="2">
    <source>
        <dbReference type="ARBA" id="ARBA00023242"/>
    </source>
</evidence>
<keyword evidence="2" id="KW-0539">Nucleus</keyword>
<dbReference type="InterPro" id="IPR006600">
    <property type="entry name" value="HTH_CenpB_DNA-bd_dom"/>
</dbReference>
<dbReference type="STRING" id="104259.A0A0F7U1B6"/>
<dbReference type="Gene3D" id="1.10.10.60">
    <property type="entry name" value="Homeodomain-like"/>
    <property type="match status" value="1"/>
</dbReference>
<dbReference type="PROSITE" id="PS51253">
    <property type="entry name" value="HTH_CENPB"/>
    <property type="match status" value="1"/>
</dbReference>
<dbReference type="InterPro" id="IPR007889">
    <property type="entry name" value="HTH_Psq"/>
</dbReference>
<name>A0A0F7U1B6_PENBI</name>
<dbReference type="GO" id="GO:0003677">
    <property type="term" value="F:DNA binding"/>
    <property type="evidence" value="ECO:0007669"/>
    <property type="project" value="UniProtKB-KW"/>
</dbReference>
<keyword evidence="1" id="KW-0238">DNA-binding</keyword>
<accession>A0A0F7U1B6</accession>
<protein>
    <recommendedName>
        <fullName evidence="3">HTH CENPB-type domain-containing protein</fullName>
    </recommendedName>
</protein>
<dbReference type="InterPro" id="IPR009057">
    <property type="entry name" value="Homeodomain-like_sf"/>
</dbReference>
<gene>
    <name evidence="4" type="ORF">PMG11_11264</name>
</gene>
<evidence type="ECO:0000259" key="3">
    <source>
        <dbReference type="PROSITE" id="PS51253"/>
    </source>
</evidence>
<organism evidence="4 5">
    <name type="scientific">Penicillium brasilianum</name>
    <dbReference type="NCBI Taxonomy" id="104259"/>
    <lineage>
        <taxon>Eukaryota</taxon>
        <taxon>Fungi</taxon>
        <taxon>Dikarya</taxon>
        <taxon>Ascomycota</taxon>
        <taxon>Pezizomycotina</taxon>
        <taxon>Eurotiomycetes</taxon>
        <taxon>Eurotiomycetidae</taxon>
        <taxon>Eurotiales</taxon>
        <taxon>Aspergillaceae</taxon>
        <taxon>Penicillium</taxon>
    </lineage>
</organism>
<dbReference type="Pfam" id="PF05225">
    <property type="entry name" value="HTH_psq"/>
    <property type="match status" value="1"/>
</dbReference>
<dbReference type="SUPFAM" id="SSF46689">
    <property type="entry name" value="Homeodomain-like"/>
    <property type="match status" value="1"/>
</dbReference>
<proteinExistence type="predicted"/>
<reference evidence="5" key="1">
    <citation type="journal article" date="2015" name="Genome Announc.">
        <title>Draft genome sequence of the fungus Penicillium brasilianum MG11.</title>
        <authorList>
            <person name="Horn F."/>
            <person name="Linde J."/>
            <person name="Mattern D.J."/>
            <person name="Walther G."/>
            <person name="Guthke R."/>
            <person name="Brakhage A.A."/>
            <person name="Valiante V."/>
        </authorList>
    </citation>
    <scope>NUCLEOTIDE SEQUENCE [LARGE SCALE GENOMIC DNA]</scope>
    <source>
        <strain evidence="5">MG11</strain>
    </source>
</reference>
<feature type="domain" description="HTH CENPB-type" evidence="3">
    <location>
        <begin position="60"/>
        <end position="132"/>
    </location>
</feature>
<evidence type="ECO:0000313" key="5">
    <source>
        <dbReference type="Proteomes" id="UP000042958"/>
    </source>
</evidence>
<dbReference type="OrthoDB" id="4207519at2759"/>
<dbReference type="Pfam" id="PF03221">
    <property type="entry name" value="HTH_Tnp_Tc5"/>
    <property type="match status" value="1"/>
</dbReference>
<dbReference type="EMBL" id="CDHK01000023">
    <property type="protein sequence ID" value="CEJ62774.1"/>
    <property type="molecule type" value="Genomic_DNA"/>
</dbReference>
<evidence type="ECO:0000256" key="1">
    <source>
        <dbReference type="ARBA" id="ARBA00023125"/>
    </source>
</evidence>
<sequence>MPPIRSESRQKLANQEGKILLALSDLQEGRIQSIRAAAKLYDVPRSTLQTRANGTLSRVDTPPNGRKLTQLEEDSLVEWIFSMDKRGAAPRKTTIREMANILLAARGSHPPPTVGENWPSNLINRRPNLRIRSSIRYDYQRALNEDPKLLREWFSTVQRTIDENGIQPEDIYNFDKTGFAIGLISSQKVVTRAEMIGNSRRLLQPGNRE</sequence>
<keyword evidence="5" id="KW-1185">Reference proteome</keyword>
<dbReference type="AlphaFoldDB" id="A0A0F7U1B6"/>
<evidence type="ECO:0000313" key="4">
    <source>
        <dbReference type="EMBL" id="CEJ62774.1"/>
    </source>
</evidence>